<protein>
    <submittedName>
        <fullName evidence="1">Uncharacterized protein</fullName>
    </submittedName>
</protein>
<evidence type="ECO:0000313" key="1">
    <source>
        <dbReference type="EMBL" id="GIX72361.1"/>
    </source>
</evidence>
<dbReference type="EMBL" id="BPLR01002306">
    <property type="protein sequence ID" value="GIX72361.1"/>
    <property type="molecule type" value="Genomic_DNA"/>
</dbReference>
<dbReference type="AlphaFoldDB" id="A0AAV4MIY8"/>
<evidence type="ECO:0000313" key="2">
    <source>
        <dbReference type="Proteomes" id="UP001054945"/>
    </source>
</evidence>
<name>A0AAV4MIY8_CAEEX</name>
<gene>
    <name evidence="1" type="ORF">CEXT_368641</name>
</gene>
<accession>A0AAV4MIY8</accession>
<keyword evidence="2" id="KW-1185">Reference proteome</keyword>
<sequence>MHERPFNSITAHEASPNVQFFQLCFISISIEIDISSKHSPANIRHQRILIWILAIINGFFSFHQQDNARNATEREHSLQIALTKHLQCLFMFFSLPFIADPTFSGGISGSIGTLLDWFAGQQRTFFFRPMKQASIVHRSIISPLSYLQIFRSKFFSTKRGGSILVSGWLNWGGTQRTSDFYWGGLSMSLSIIRYGELLYHLNS</sequence>
<dbReference type="Proteomes" id="UP001054945">
    <property type="component" value="Unassembled WGS sequence"/>
</dbReference>
<organism evidence="1 2">
    <name type="scientific">Caerostris extrusa</name>
    <name type="common">Bark spider</name>
    <name type="synonym">Caerostris bankana</name>
    <dbReference type="NCBI Taxonomy" id="172846"/>
    <lineage>
        <taxon>Eukaryota</taxon>
        <taxon>Metazoa</taxon>
        <taxon>Ecdysozoa</taxon>
        <taxon>Arthropoda</taxon>
        <taxon>Chelicerata</taxon>
        <taxon>Arachnida</taxon>
        <taxon>Araneae</taxon>
        <taxon>Araneomorphae</taxon>
        <taxon>Entelegynae</taxon>
        <taxon>Araneoidea</taxon>
        <taxon>Araneidae</taxon>
        <taxon>Caerostris</taxon>
    </lineage>
</organism>
<comment type="caution">
    <text evidence="1">The sequence shown here is derived from an EMBL/GenBank/DDBJ whole genome shotgun (WGS) entry which is preliminary data.</text>
</comment>
<proteinExistence type="predicted"/>
<reference evidence="1 2" key="1">
    <citation type="submission" date="2021-06" db="EMBL/GenBank/DDBJ databases">
        <title>Caerostris extrusa draft genome.</title>
        <authorList>
            <person name="Kono N."/>
            <person name="Arakawa K."/>
        </authorList>
    </citation>
    <scope>NUCLEOTIDE SEQUENCE [LARGE SCALE GENOMIC DNA]</scope>
</reference>